<keyword evidence="2" id="KW-1185">Reference proteome</keyword>
<evidence type="ECO:0000313" key="1">
    <source>
        <dbReference type="EMBL" id="MCL6283988.1"/>
    </source>
</evidence>
<sequence>MKYQTPAAPQNEHNRDLSAIGFPHFAVAVDDLDATLAEPKRAGVKMRNKGMDYRGYMMGFVWGPERLTFELAEHGGQGWDAPGTATVIAPHLGNVA</sequence>
<accession>A0ABT0Q283</accession>
<proteinExistence type="predicted"/>
<comment type="caution">
    <text evidence="1">The sequence shown here is derived from an EMBL/GenBank/DDBJ whole genome shotgun (WGS) entry which is preliminary data.</text>
</comment>
<evidence type="ECO:0008006" key="3">
    <source>
        <dbReference type="Google" id="ProtNLM"/>
    </source>
</evidence>
<dbReference type="Proteomes" id="UP001203880">
    <property type="component" value="Unassembled WGS sequence"/>
</dbReference>
<protein>
    <recommendedName>
        <fullName evidence="3">Glyoxalase</fullName>
    </recommendedName>
</protein>
<name>A0ABT0Q283_9RHOB</name>
<gene>
    <name evidence="1" type="ORF">M3P21_10640</name>
</gene>
<reference evidence="1" key="1">
    <citation type="submission" date="2022-05" db="EMBL/GenBank/DDBJ databases">
        <authorList>
            <person name="Park J.-S."/>
        </authorList>
    </citation>
    <scope>NUCLEOTIDE SEQUENCE</scope>
    <source>
        <strain evidence="1">2012CJ41-6</strain>
    </source>
</reference>
<dbReference type="EMBL" id="JAMFMB010000011">
    <property type="protein sequence ID" value="MCL6283988.1"/>
    <property type="molecule type" value="Genomic_DNA"/>
</dbReference>
<dbReference type="InterPro" id="IPR029068">
    <property type="entry name" value="Glyas_Bleomycin-R_OHBP_Dase"/>
</dbReference>
<organism evidence="1 2">
    <name type="scientific">Ruegeria spongiae</name>
    <dbReference type="NCBI Taxonomy" id="2942209"/>
    <lineage>
        <taxon>Bacteria</taxon>
        <taxon>Pseudomonadati</taxon>
        <taxon>Pseudomonadota</taxon>
        <taxon>Alphaproteobacteria</taxon>
        <taxon>Rhodobacterales</taxon>
        <taxon>Roseobacteraceae</taxon>
        <taxon>Ruegeria</taxon>
    </lineage>
</organism>
<evidence type="ECO:0000313" key="2">
    <source>
        <dbReference type="Proteomes" id="UP001203880"/>
    </source>
</evidence>
<dbReference type="RefSeq" id="WP_249709938.1">
    <property type="nucleotide sequence ID" value="NZ_JAMFMB010000011.1"/>
</dbReference>
<dbReference type="Gene3D" id="3.10.180.10">
    <property type="entry name" value="2,3-Dihydroxybiphenyl 1,2-Dioxygenase, domain 1"/>
    <property type="match status" value="1"/>
</dbReference>
<dbReference type="SUPFAM" id="SSF54593">
    <property type="entry name" value="Glyoxalase/Bleomycin resistance protein/Dihydroxybiphenyl dioxygenase"/>
    <property type="match status" value="1"/>
</dbReference>